<dbReference type="EMBL" id="CABFKI010000015">
    <property type="protein sequence ID" value="VTU09337.1"/>
    <property type="molecule type" value="Genomic_DNA"/>
</dbReference>
<organism evidence="1 2">
    <name type="scientific">Actinobacillus porcinus</name>
    <dbReference type="NCBI Taxonomy" id="51048"/>
    <lineage>
        <taxon>Bacteria</taxon>
        <taxon>Pseudomonadati</taxon>
        <taxon>Pseudomonadota</taxon>
        <taxon>Gammaproteobacteria</taxon>
        <taxon>Pasteurellales</taxon>
        <taxon>Pasteurellaceae</taxon>
        <taxon>Actinobacillus</taxon>
    </lineage>
</organism>
<comment type="caution">
    <text evidence="1">The sequence shown here is derived from an EMBL/GenBank/DDBJ whole genome shotgun (WGS) entry which is preliminary data.</text>
</comment>
<dbReference type="Proteomes" id="UP000308167">
    <property type="component" value="Unassembled WGS sequence"/>
</dbReference>
<sequence length="55" mass="6477">MSKTIRLTDKEQEALKKLDFELNKKTLNLKIDNEQLKSVKLNFTLNLLQKVQYPA</sequence>
<proteinExistence type="predicted"/>
<dbReference type="RefSeq" id="WP_167874953.1">
    <property type="nucleotide sequence ID" value="NZ_CABFKI010000015.1"/>
</dbReference>
<evidence type="ECO:0000313" key="2">
    <source>
        <dbReference type="Proteomes" id="UP000308167"/>
    </source>
</evidence>
<keyword evidence="2" id="KW-1185">Reference proteome</keyword>
<dbReference type="GeneID" id="86156567"/>
<reference evidence="1 2" key="1">
    <citation type="submission" date="2019-05" db="EMBL/GenBank/DDBJ databases">
        <authorList>
            <consortium name="Pathogen Informatics"/>
        </authorList>
    </citation>
    <scope>NUCLEOTIDE SEQUENCE [LARGE SCALE GENOMIC DNA]</scope>
    <source>
        <strain evidence="1 2">NM319</strain>
    </source>
</reference>
<name>A0ABY6TLT5_9PAST</name>
<accession>A0ABY6TLT5</accession>
<evidence type="ECO:0000313" key="1">
    <source>
        <dbReference type="EMBL" id="VTU09337.1"/>
    </source>
</evidence>
<gene>
    <name evidence="1" type="ORF">SAMEA1410922_01951</name>
</gene>
<protein>
    <submittedName>
        <fullName evidence="1">Uncharacterized protein</fullName>
    </submittedName>
</protein>